<accession>A0ABR2TJ12</accession>
<name>A0ABR2TJ12_9ROSI</name>
<protein>
    <submittedName>
        <fullName evidence="1">Uncharacterized protein</fullName>
    </submittedName>
</protein>
<organism evidence="1 2">
    <name type="scientific">Hibiscus sabdariffa</name>
    <name type="common">roselle</name>
    <dbReference type="NCBI Taxonomy" id="183260"/>
    <lineage>
        <taxon>Eukaryota</taxon>
        <taxon>Viridiplantae</taxon>
        <taxon>Streptophyta</taxon>
        <taxon>Embryophyta</taxon>
        <taxon>Tracheophyta</taxon>
        <taxon>Spermatophyta</taxon>
        <taxon>Magnoliopsida</taxon>
        <taxon>eudicotyledons</taxon>
        <taxon>Gunneridae</taxon>
        <taxon>Pentapetalae</taxon>
        <taxon>rosids</taxon>
        <taxon>malvids</taxon>
        <taxon>Malvales</taxon>
        <taxon>Malvaceae</taxon>
        <taxon>Malvoideae</taxon>
        <taxon>Hibiscus</taxon>
    </lineage>
</organism>
<dbReference type="SUPFAM" id="SSF56219">
    <property type="entry name" value="DNase I-like"/>
    <property type="match status" value="1"/>
</dbReference>
<proteinExistence type="predicted"/>
<dbReference type="EMBL" id="JBBPBN010000005">
    <property type="protein sequence ID" value="KAK9037488.1"/>
    <property type="molecule type" value="Genomic_DNA"/>
</dbReference>
<comment type="caution">
    <text evidence="1">The sequence shown here is derived from an EMBL/GenBank/DDBJ whole genome shotgun (WGS) entry which is preliminary data.</text>
</comment>
<dbReference type="Gene3D" id="3.60.10.10">
    <property type="entry name" value="Endonuclease/exonuclease/phosphatase"/>
    <property type="match status" value="1"/>
</dbReference>
<keyword evidence="2" id="KW-1185">Reference proteome</keyword>
<evidence type="ECO:0000313" key="2">
    <source>
        <dbReference type="Proteomes" id="UP001396334"/>
    </source>
</evidence>
<sequence>MRKMRTELDAPWCIMGDSNIILRQEEKTGGNIYDLHQASWLSHFMEEAGLLEMYLQGDIFHRADGFIETAIGSDHCPVICNFYGSFRKRKRDFKFESKWLLKDDCKPIVMEAWGNQSRGSGNVGLCRKLKRTKFKLLKWCKEKYDNQRRTKE</sequence>
<evidence type="ECO:0000313" key="1">
    <source>
        <dbReference type="EMBL" id="KAK9037488.1"/>
    </source>
</evidence>
<reference evidence="1 2" key="1">
    <citation type="journal article" date="2024" name="G3 (Bethesda)">
        <title>Genome assembly of Hibiscus sabdariffa L. provides insights into metabolisms of medicinal natural products.</title>
        <authorList>
            <person name="Kim T."/>
        </authorList>
    </citation>
    <scope>NUCLEOTIDE SEQUENCE [LARGE SCALE GENOMIC DNA]</scope>
    <source>
        <strain evidence="1">TK-2024</strain>
        <tissue evidence="1">Old leaves</tissue>
    </source>
</reference>
<gene>
    <name evidence="1" type="ORF">V6N11_022399</name>
</gene>
<dbReference type="Proteomes" id="UP001396334">
    <property type="component" value="Unassembled WGS sequence"/>
</dbReference>
<dbReference type="InterPro" id="IPR036691">
    <property type="entry name" value="Endo/exonu/phosph_ase_sf"/>
</dbReference>